<keyword evidence="3" id="KW-1185">Reference proteome</keyword>
<accession>A0A8T0UTZ9</accession>
<organism evidence="2 3">
    <name type="scientific">Panicum virgatum</name>
    <name type="common">Blackwell switchgrass</name>
    <dbReference type="NCBI Taxonomy" id="38727"/>
    <lineage>
        <taxon>Eukaryota</taxon>
        <taxon>Viridiplantae</taxon>
        <taxon>Streptophyta</taxon>
        <taxon>Embryophyta</taxon>
        <taxon>Tracheophyta</taxon>
        <taxon>Spermatophyta</taxon>
        <taxon>Magnoliopsida</taxon>
        <taxon>Liliopsida</taxon>
        <taxon>Poales</taxon>
        <taxon>Poaceae</taxon>
        <taxon>PACMAD clade</taxon>
        <taxon>Panicoideae</taxon>
        <taxon>Panicodae</taxon>
        <taxon>Paniceae</taxon>
        <taxon>Panicinae</taxon>
        <taxon>Panicum</taxon>
        <taxon>Panicum sect. Hiantes</taxon>
    </lineage>
</organism>
<protein>
    <submittedName>
        <fullName evidence="2">Uncharacterized protein</fullName>
    </submittedName>
</protein>
<evidence type="ECO:0000256" key="1">
    <source>
        <dbReference type="SAM" id="MobiDB-lite"/>
    </source>
</evidence>
<dbReference type="Proteomes" id="UP000823388">
    <property type="component" value="Chromosome 3K"/>
</dbReference>
<dbReference type="AlphaFoldDB" id="A0A8T0UTZ9"/>
<comment type="caution">
    <text evidence="2">The sequence shown here is derived from an EMBL/GenBank/DDBJ whole genome shotgun (WGS) entry which is preliminary data.</text>
</comment>
<feature type="region of interest" description="Disordered" evidence="1">
    <location>
        <begin position="1"/>
        <end position="22"/>
    </location>
</feature>
<name>A0A8T0UTZ9_PANVG</name>
<gene>
    <name evidence="2" type="ORF">PVAP13_3KG073500</name>
</gene>
<evidence type="ECO:0000313" key="2">
    <source>
        <dbReference type="EMBL" id="KAG2623669.1"/>
    </source>
</evidence>
<reference evidence="2" key="1">
    <citation type="submission" date="2020-05" db="EMBL/GenBank/DDBJ databases">
        <title>WGS assembly of Panicum virgatum.</title>
        <authorList>
            <person name="Lovell J.T."/>
            <person name="Jenkins J."/>
            <person name="Shu S."/>
            <person name="Juenger T.E."/>
            <person name="Schmutz J."/>
        </authorList>
    </citation>
    <scope>NUCLEOTIDE SEQUENCE</scope>
    <source>
        <strain evidence="2">AP13</strain>
    </source>
</reference>
<proteinExistence type="predicted"/>
<dbReference type="EMBL" id="CM029041">
    <property type="protein sequence ID" value="KAG2623669.1"/>
    <property type="molecule type" value="Genomic_DNA"/>
</dbReference>
<sequence>MLPARQHSRCPAPSTWPSPPISEIREPIPPCALFPTLANPTNRLRERTTSCQATWTNRAAAERRFSIGLADRRSPSSSEASTIGETIRRAQLLGAAVWWRLIGGGGKQWRGTYYEYMR</sequence>
<evidence type="ECO:0000313" key="3">
    <source>
        <dbReference type="Proteomes" id="UP000823388"/>
    </source>
</evidence>